<evidence type="ECO:0000256" key="1">
    <source>
        <dbReference type="SAM" id="Phobius"/>
    </source>
</evidence>
<keyword evidence="3" id="KW-1185">Reference proteome</keyword>
<dbReference type="STRING" id="246200.SPO1055"/>
<dbReference type="InterPro" id="IPR025597">
    <property type="entry name" value="DUF4345"/>
</dbReference>
<organism evidence="2 3">
    <name type="scientific">Ruegeria pomeroyi (strain ATCC 700808 / DSM 15171 / DSS-3)</name>
    <name type="common">Silicibacter pomeroyi</name>
    <dbReference type="NCBI Taxonomy" id="246200"/>
    <lineage>
        <taxon>Bacteria</taxon>
        <taxon>Pseudomonadati</taxon>
        <taxon>Pseudomonadota</taxon>
        <taxon>Alphaproteobacteria</taxon>
        <taxon>Rhodobacterales</taxon>
        <taxon>Roseobacteraceae</taxon>
        <taxon>Ruegeria</taxon>
    </lineage>
</organism>
<protein>
    <submittedName>
        <fullName evidence="2">Membrane protein, putative</fullName>
    </submittedName>
</protein>
<keyword evidence="1" id="KW-1133">Transmembrane helix</keyword>
<dbReference type="AlphaFoldDB" id="Q5LUJ9"/>
<proteinExistence type="predicted"/>
<dbReference type="eggNOG" id="ENOG5032GFV">
    <property type="taxonomic scope" value="Bacteria"/>
</dbReference>
<dbReference type="Proteomes" id="UP000001023">
    <property type="component" value="Chromosome"/>
</dbReference>
<dbReference type="EMBL" id="CP000031">
    <property type="protein sequence ID" value="AAV94355.1"/>
    <property type="molecule type" value="Genomic_DNA"/>
</dbReference>
<feature type="transmembrane region" description="Helical" evidence="1">
    <location>
        <begin position="12"/>
        <end position="34"/>
    </location>
</feature>
<dbReference type="HOGENOM" id="CLU_149285_0_0_5"/>
<gene>
    <name evidence="2" type="ordered locus">SPO1055</name>
</gene>
<keyword evidence="1" id="KW-0812">Transmembrane</keyword>
<evidence type="ECO:0000313" key="2">
    <source>
        <dbReference type="EMBL" id="AAV94355.1"/>
    </source>
</evidence>
<reference evidence="2 3" key="2">
    <citation type="journal article" date="2014" name="Stand. Genomic Sci.">
        <title>An updated genome annotation for the model marine bacterium Ruegeria pomeroyi DSS-3.</title>
        <authorList>
            <person name="Rivers A.R."/>
            <person name="Smith C.B."/>
            <person name="Moran M.A."/>
        </authorList>
    </citation>
    <scope>GENOME REANNOTATION</scope>
    <source>
        <strain evidence="3">ATCC 700808 / DSM 15171 / DSS-3</strain>
    </source>
</reference>
<dbReference type="KEGG" id="sil:SPO1055"/>
<accession>Q5LUJ9</accession>
<keyword evidence="1" id="KW-0472">Membrane</keyword>
<feature type="transmembrane region" description="Helical" evidence="1">
    <location>
        <begin position="81"/>
        <end position="100"/>
    </location>
</feature>
<sequence>MQMALTVLEKTALWASGLTAVGIGACILTAPHAFFASYAIILGDDPSLLSELRAPAAGLAAFGVLILAGLWRAALTPLSKAAAMTIFLAFPAGRIIGVIVDGLPSAPIIGALLFELAIAALCVLAFGRGATPIRAKHPIGRPKH</sequence>
<feature type="transmembrane region" description="Helical" evidence="1">
    <location>
        <begin position="54"/>
        <end position="74"/>
    </location>
</feature>
<reference evidence="2 3" key="1">
    <citation type="journal article" date="2004" name="Nature">
        <title>Genome sequence of Silicibacter pomeroyi reveals adaptations to the marine environment.</title>
        <authorList>
            <person name="Moran M.A."/>
            <person name="Buchan A."/>
            <person name="Gonzalez J.M."/>
            <person name="Heidelberg J.F."/>
            <person name="Whitman W.B."/>
            <person name="Kiene R.P."/>
            <person name="Henriksen J.R."/>
            <person name="King G.M."/>
            <person name="Belas R."/>
            <person name="Fuqua C."/>
            <person name="Brinkac L."/>
            <person name="Lewis M."/>
            <person name="Johri S."/>
            <person name="Weaver B."/>
            <person name="Pai G."/>
            <person name="Eisen J.A."/>
            <person name="Rahe E."/>
            <person name="Sheldon W.M."/>
            <person name="Ye W."/>
            <person name="Miller T.R."/>
            <person name="Carlton J."/>
            <person name="Rasko D.A."/>
            <person name="Paulsen I.T."/>
            <person name="Ren Q."/>
            <person name="Daugherty S.C."/>
            <person name="Deboy R.T."/>
            <person name="Dodson R.J."/>
            <person name="Durkin A.S."/>
            <person name="Madupu R."/>
            <person name="Nelson W.C."/>
            <person name="Sullivan S.A."/>
            <person name="Rosovitz M.J."/>
            <person name="Haft D.H."/>
            <person name="Selengut J."/>
            <person name="Ward N."/>
        </authorList>
    </citation>
    <scope>NUCLEOTIDE SEQUENCE [LARGE SCALE GENOMIC DNA]</scope>
    <source>
        <strain evidence="3">ATCC 700808 / DSM 15171 / DSS-3</strain>
    </source>
</reference>
<feature type="transmembrane region" description="Helical" evidence="1">
    <location>
        <begin position="106"/>
        <end position="127"/>
    </location>
</feature>
<dbReference type="PaxDb" id="246200-SPO1055"/>
<evidence type="ECO:0000313" key="3">
    <source>
        <dbReference type="Proteomes" id="UP000001023"/>
    </source>
</evidence>
<name>Q5LUJ9_RUEPO</name>
<dbReference type="Pfam" id="PF14248">
    <property type="entry name" value="DUF4345"/>
    <property type="match status" value="1"/>
</dbReference>